<evidence type="ECO:0000313" key="4">
    <source>
        <dbReference type="Proteomes" id="UP000289340"/>
    </source>
</evidence>
<dbReference type="Gramene" id="XM_028356752.1">
    <property type="protein sequence ID" value="XP_028212553.1"/>
    <property type="gene ID" value="LOC114395061"/>
</dbReference>
<gene>
    <name evidence="3" type="ORF">D0Y65_048248</name>
    <name evidence="2" type="ORF">glysoja_040608</name>
</gene>
<organism evidence="2">
    <name type="scientific">Glycine soja</name>
    <name type="common">Wild soybean</name>
    <dbReference type="NCBI Taxonomy" id="3848"/>
    <lineage>
        <taxon>Eukaryota</taxon>
        <taxon>Viridiplantae</taxon>
        <taxon>Streptophyta</taxon>
        <taxon>Embryophyta</taxon>
        <taxon>Tracheophyta</taxon>
        <taxon>Spermatophyta</taxon>
        <taxon>Magnoliopsida</taxon>
        <taxon>eudicotyledons</taxon>
        <taxon>Gunneridae</taxon>
        <taxon>Pentapetalae</taxon>
        <taxon>rosids</taxon>
        <taxon>fabids</taxon>
        <taxon>Fabales</taxon>
        <taxon>Fabaceae</taxon>
        <taxon>Papilionoideae</taxon>
        <taxon>50 kb inversion clade</taxon>
        <taxon>NPAAA clade</taxon>
        <taxon>indigoferoid/millettioid clade</taxon>
        <taxon>Phaseoleae</taxon>
        <taxon>Glycine</taxon>
        <taxon>Glycine subgen. Soja</taxon>
    </lineage>
</organism>
<evidence type="ECO:0000313" key="2">
    <source>
        <dbReference type="EMBL" id="KHN31426.1"/>
    </source>
</evidence>
<dbReference type="Proteomes" id="UP000053555">
    <property type="component" value="Unassembled WGS sequence"/>
</dbReference>
<reference evidence="2" key="1">
    <citation type="submission" date="2014-07" db="EMBL/GenBank/DDBJ databases">
        <title>Identification of a novel salt tolerance gene in wild soybean by whole-genome sequencing.</title>
        <authorList>
            <person name="Lam H.-M."/>
            <person name="Qi X."/>
            <person name="Li M.-W."/>
            <person name="Liu X."/>
            <person name="Xie M."/>
            <person name="Ni M."/>
            <person name="Xu X."/>
        </authorList>
    </citation>
    <scope>NUCLEOTIDE SEQUENCE [LARGE SCALE GENOMIC DNA]</scope>
    <source>
        <tissue evidence="2">Root</tissue>
    </source>
</reference>
<protein>
    <submittedName>
        <fullName evidence="2">Uncharacterized protein</fullName>
    </submittedName>
</protein>
<proteinExistence type="predicted"/>
<keyword evidence="4" id="KW-1185">Reference proteome</keyword>
<evidence type="ECO:0000313" key="3">
    <source>
        <dbReference type="EMBL" id="RZB51747.1"/>
    </source>
</evidence>
<sequence length="184" mass="20831">MEERVVPKRPREEETLEHKDASLDSYELLESSSKRHMPYNHILSLLESEEDDSTQDLSPLITALQQEITNCANDSDTLLSQLNLTNPTTTTNNNLESCSSSTTQYSSNMVEEHDDKEGVMRHLLEASDDELGIPNKEDESLDHGEDGFNFNGGDMFSSFCDGLLWDLEDEAANYYDLLQSQLFL</sequence>
<feature type="compositionally biased region" description="Basic and acidic residues" evidence="1">
    <location>
        <begin position="1"/>
        <end position="22"/>
    </location>
</feature>
<name>A0A0B2RA66_GLYSO</name>
<dbReference type="Proteomes" id="UP000289340">
    <property type="component" value="Chromosome 18"/>
</dbReference>
<dbReference type="AlphaFoldDB" id="A0A0B2RA66"/>
<dbReference type="PANTHER" id="PTHR34539:SF3">
    <property type="entry name" value="NAC DOMAIN-CONTAINING PROTEIN"/>
    <property type="match status" value="1"/>
</dbReference>
<dbReference type="PANTHER" id="PTHR34539">
    <property type="entry name" value="T6J4.11 PROTEIN"/>
    <property type="match status" value="1"/>
</dbReference>
<feature type="region of interest" description="Disordered" evidence="1">
    <location>
        <begin position="1"/>
        <end position="24"/>
    </location>
</feature>
<dbReference type="EMBL" id="KN651126">
    <property type="protein sequence ID" value="KHN31426.1"/>
    <property type="molecule type" value="Genomic_DNA"/>
</dbReference>
<reference evidence="3 4" key="2">
    <citation type="submission" date="2018-09" db="EMBL/GenBank/DDBJ databases">
        <title>A high-quality reference genome of wild soybean provides a powerful tool to mine soybean genomes.</title>
        <authorList>
            <person name="Xie M."/>
            <person name="Chung C.Y.L."/>
            <person name="Li M.-W."/>
            <person name="Wong F.-L."/>
            <person name="Chan T.-F."/>
            <person name="Lam H.-M."/>
        </authorList>
    </citation>
    <scope>NUCLEOTIDE SEQUENCE [LARGE SCALE GENOMIC DNA]</scope>
    <source>
        <strain evidence="4">cv. W05</strain>
        <tissue evidence="3">Hypocotyl of etiolated seedlings</tissue>
    </source>
</reference>
<dbReference type="EMBL" id="QZWG01000018">
    <property type="protein sequence ID" value="RZB51747.1"/>
    <property type="molecule type" value="Genomic_DNA"/>
</dbReference>
<evidence type="ECO:0000256" key="1">
    <source>
        <dbReference type="SAM" id="MobiDB-lite"/>
    </source>
</evidence>
<accession>A0A0B2RA66</accession>